<evidence type="ECO:0000313" key="4">
    <source>
        <dbReference type="EMBL" id="EBM5452411.1"/>
    </source>
</evidence>
<comment type="similarity">
    <text evidence="2">Belongs to the fimbrial K88 protein family.</text>
</comment>
<dbReference type="InterPro" id="IPR003467">
    <property type="entry name" value="Fimbrial_K88_FaeH"/>
</dbReference>
<protein>
    <recommendedName>
        <fullName evidence="5">Fimbrial protein</fullName>
    </recommendedName>
</protein>
<organism evidence="4">
    <name type="scientific">Salmonella enterica</name>
    <name type="common">Salmonella choleraesuis</name>
    <dbReference type="NCBI Taxonomy" id="28901"/>
    <lineage>
        <taxon>Bacteria</taxon>
        <taxon>Pseudomonadati</taxon>
        <taxon>Pseudomonadota</taxon>
        <taxon>Gammaproteobacteria</taxon>
        <taxon>Enterobacterales</taxon>
        <taxon>Enterobacteriaceae</taxon>
        <taxon>Salmonella</taxon>
    </lineage>
</organism>
<proteinExistence type="inferred from homology"/>
<sequence>MKITHHYKSIISALAALALFYSAAPRAGILDGGEIQFHGLVTDEAPKWTWQVGSPDQTWAVDTADARTESGQLVFDLRGKGSLPFLEGHLYEVAERGGPGFTPFITFSSNGQPFSVTAGGSTTAQHFRASVPAPVPGPAVFVGLERADGVFFFVSVRDIRQVQEHNGRVRLVFGEGTTFMTRMTLSEFTAALHEAGGCYLSVVDAGTVLCQPLAEKPDAGSELFLSRDRNENICTCTGHGLSAGSCGTVSHAGRADKPGVKLAGAG</sequence>
<feature type="signal peptide" evidence="3">
    <location>
        <begin position="1"/>
        <end position="23"/>
    </location>
</feature>
<evidence type="ECO:0000256" key="3">
    <source>
        <dbReference type="SAM" id="SignalP"/>
    </source>
</evidence>
<dbReference type="Pfam" id="PF02432">
    <property type="entry name" value="Fimbrial_K88"/>
    <property type="match status" value="1"/>
</dbReference>
<dbReference type="EMBL" id="AAGCYI010000001">
    <property type="protein sequence ID" value="EBM5452411.1"/>
    <property type="molecule type" value="Genomic_DNA"/>
</dbReference>
<dbReference type="GO" id="GO:0009289">
    <property type="term" value="C:pilus"/>
    <property type="evidence" value="ECO:0007669"/>
    <property type="project" value="InterPro"/>
</dbReference>
<keyword evidence="1 3" id="KW-0732">Signal</keyword>
<gene>
    <name evidence="4" type="ORF">D1D85_01610</name>
</gene>
<dbReference type="AlphaFoldDB" id="A0A5T6IVW3"/>
<evidence type="ECO:0008006" key="5">
    <source>
        <dbReference type="Google" id="ProtNLM"/>
    </source>
</evidence>
<comment type="caution">
    <text evidence="4">The sequence shown here is derived from an EMBL/GenBank/DDBJ whole genome shotgun (WGS) entry which is preliminary data.</text>
</comment>
<evidence type="ECO:0000256" key="2">
    <source>
        <dbReference type="ARBA" id="ARBA00049989"/>
    </source>
</evidence>
<accession>A0A5T6IVW3</accession>
<feature type="chain" id="PRO_5026140719" description="Fimbrial protein" evidence="3">
    <location>
        <begin position="24"/>
        <end position="266"/>
    </location>
</feature>
<evidence type="ECO:0000256" key="1">
    <source>
        <dbReference type="ARBA" id="ARBA00022729"/>
    </source>
</evidence>
<name>A0A5T6IVW3_SALER</name>
<reference evidence="4" key="1">
    <citation type="submission" date="2018-08" db="EMBL/GenBank/DDBJ databases">
        <authorList>
            <consortium name="PulseNet: The National Subtyping Network for Foodborne Disease Surveillance"/>
            <person name="Tarr C.L."/>
            <person name="Trees E."/>
            <person name="Katz L.S."/>
            <person name="Carleton-Romer H.A."/>
            <person name="Stroika S."/>
            <person name="Kucerova Z."/>
            <person name="Roache K.F."/>
            <person name="Sabol A.L."/>
            <person name="Besser J."/>
            <person name="Gerner-Smidt P."/>
        </authorList>
    </citation>
    <scope>NUCLEOTIDE SEQUENCE</scope>
    <source>
        <strain evidence="4">PNUSAS051244</strain>
    </source>
</reference>
<dbReference type="GO" id="GO:0007155">
    <property type="term" value="P:cell adhesion"/>
    <property type="evidence" value="ECO:0007669"/>
    <property type="project" value="InterPro"/>
</dbReference>